<proteinExistence type="predicted"/>
<evidence type="ECO:0000256" key="1">
    <source>
        <dbReference type="SAM" id="Phobius"/>
    </source>
</evidence>
<dbReference type="KEGG" id="hdf:AArcSl_1781"/>
<feature type="transmembrane region" description="Helical" evidence="1">
    <location>
        <begin position="128"/>
        <end position="154"/>
    </location>
</feature>
<feature type="transmembrane region" description="Helical" evidence="1">
    <location>
        <begin position="53"/>
        <end position="71"/>
    </location>
</feature>
<keyword evidence="4" id="KW-1185">Reference proteome</keyword>
<keyword evidence="1" id="KW-1133">Transmembrane helix</keyword>
<dbReference type="Proteomes" id="UP000263012">
    <property type="component" value="Chromosome"/>
</dbReference>
<dbReference type="AlphaFoldDB" id="A0A343TJY7"/>
<evidence type="ECO:0000259" key="2">
    <source>
        <dbReference type="Pfam" id="PF13796"/>
    </source>
</evidence>
<keyword evidence="1" id="KW-0472">Membrane</keyword>
<accession>A0A343TJY7</accession>
<feature type="transmembrane region" description="Helical" evidence="1">
    <location>
        <begin position="174"/>
        <end position="196"/>
    </location>
</feature>
<gene>
    <name evidence="3" type="ORF">AArcSl_1781</name>
</gene>
<keyword evidence="1" id="KW-0812">Transmembrane</keyword>
<evidence type="ECO:0000313" key="4">
    <source>
        <dbReference type="Proteomes" id="UP000263012"/>
    </source>
</evidence>
<dbReference type="Pfam" id="PF13796">
    <property type="entry name" value="Sensor"/>
    <property type="match status" value="1"/>
</dbReference>
<reference evidence="4" key="1">
    <citation type="submission" date="2017-11" db="EMBL/GenBank/DDBJ databases">
        <title>Phenotypic and genomic properties of facultatively anaerobic sulfur-reducing natronoarchaea from hypersaline soda lakes.</title>
        <authorList>
            <person name="Sorokin D.Y."/>
            <person name="Kublanov I.V."/>
            <person name="Roman P."/>
            <person name="Sinninghe Damste J.S."/>
            <person name="Golyshin P.N."/>
            <person name="Rojo D."/>
            <person name="Ciordia S."/>
            <person name="Mena M.D.C."/>
            <person name="Ferrer M."/>
            <person name="Messina E."/>
            <person name="Smedile F."/>
            <person name="La Spada G."/>
            <person name="La Cono V."/>
            <person name="Yakimov M.M."/>
        </authorList>
    </citation>
    <scope>NUCLEOTIDE SEQUENCE [LARGE SCALE GENOMIC DNA]</scope>
    <source>
        <strain evidence="4">AArc-Sl</strain>
    </source>
</reference>
<dbReference type="InterPro" id="IPR025828">
    <property type="entry name" value="Put_sensor_dom"/>
</dbReference>
<feature type="transmembrane region" description="Helical" evidence="1">
    <location>
        <begin position="28"/>
        <end position="47"/>
    </location>
</feature>
<feature type="domain" description="Putative sensor" evidence="2">
    <location>
        <begin position="30"/>
        <end position="207"/>
    </location>
</feature>
<protein>
    <recommendedName>
        <fullName evidence="2">Putative sensor domain-containing protein</fullName>
    </recommendedName>
</protein>
<dbReference type="EMBL" id="CP025066">
    <property type="protein sequence ID" value="AUX09409.1"/>
    <property type="molecule type" value="Genomic_DNA"/>
</dbReference>
<organism evidence="3 4">
    <name type="scientific">Halalkaliarchaeum desulfuricum</name>
    <dbReference type="NCBI Taxonomy" id="2055893"/>
    <lineage>
        <taxon>Archaea</taxon>
        <taxon>Methanobacteriati</taxon>
        <taxon>Methanobacteriota</taxon>
        <taxon>Stenosarchaea group</taxon>
        <taxon>Halobacteria</taxon>
        <taxon>Halobacteriales</taxon>
        <taxon>Haloferacaceae</taxon>
        <taxon>Halalkaliarchaeum</taxon>
    </lineage>
</organism>
<sequence length="208" mass="21853">METSAHRKSSRIRDAVSVIFEAQTYRNILYLALSFPLGLVYFVALTVGLSLGLGLAVLLIGIGLLVVVLLGSRVVAAFERELANVLLDVTIDSPDDISASGAGLPASLDARMRAASTWKGLGFLYLKFWVGIAALVALSVGVGLTLALVTAPLHYNDPNVAVTGIWTIDTLPEAIVAVPIGIIVGVLSLFVLNALAQVSAWMAKALLD</sequence>
<evidence type="ECO:0000313" key="3">
    <source>
        <dbReference type="EMBL" id="AUX09409.1"/>
    </source>
</evidence>
<name>A0A343TJY7_9EURY</name>